<comment type="similarity">
    <text evidence="2 13">Belongs to the type III secretion exporter family.</text>
</comment>
<evidence type="ECO:0000256" key="6">
    <source>
        <dbReference type="ARBA" id="ARBA00022692"/>
    </source>
</evidence>
<dbReference type="NCBIfam" id="TIGR00328">
    <property type="entry name" value="flhB"/>
    <property type="match status" value="1"/>
</dbReference>
<feature type="region of interest" description="Disordered" evidence="14">
    <location>
        <begin position="358"/>
        <end position="378"/>
    </location>
</feature>
<keyword evidence="6 13" id="KW-0812">Transmembrane</keyword>
<evidence type="ECO:0000256" key="8">
    <source>
        <dbReference type="ARBA" id="ARBA00022927"/>
    </source>
</evidence>
<proteinExistence type="inferred from homology"/>
<reference evidence="17 18" key="1">
    <citation type="journal article" date="2022" name="Int. J. Syst. Evol. Microbiol.">
        <title>Pseudomonas aegrilactucae sp. nov. and Pseudomonas morbosilactucae sp. nov., pathogens causing bacterial rot of lettuce in Japan.</title>
        <authorList>
            <person name="Sawada H."/>
            <person name="Fujikawa T."/>
            <person name="Satou M."/>
        </authorList>
    </citation>
    <scope>NUCLEOTIDE SEQUENCE [LARGE SCALE GENOMIC DNA]</scope>
    <source>
        <strain evidence="15 17">MAFF 302030</strain>
        <strain evidence="16 18">MAFF 302046</strain>
    </source>
</reference>
<evidence type="ECO:0000256" key="3">
    <source>
        <dbReference type="ARBA" id="ARBA00021622"/>
    </source>
</evidence>
<dbReference type="EMBL" id="JALQCX010000051">
    <property type="protein sequence ID" value="MCK9817244.1"/>
    <property type="molecule type" value="Genomic_DNA"/>
</dbReference>
<dbReference type="InterPro" id="IPR006135">
    <property type="entry name" value="T3SS_substrate_exporter"/>
</dbReference>
<keyword evidence="11 13" id="KW-1006">Bacterial flagellum protein export</keyword>
<dbReference type="EMBL" id="JALQCW010000090">
    <property type="protein sequence ID" value="MCK9801747.1"/>
    <property type="molecule type" value="Genomic_DNA"/>
</dbReference>
<dbReference type="PRINTS" id="PR00950">
    <property type="entry name" value="TYPE3IMSPROT"/>
</dbReference>
<feature type="region of interest" description="Disordered" evidence="14">
    <location>
        <begin position="1"/>
        <end position="26"/>
    </location>
</feature>
<evidence type="ECO:0000256" key="14">
    <source>
        <dbReference type="SAM" id="MobiDB-lite"/>
    </source>
</evidence>
<comment type="caution">
    <text evidence="15">The sequence shown here is derived from an EMBL/GenBank/DDBJ whole genome shotgun (WGS) entry which is preliminary data.</text>
</comment>
<keyword evidence="8 13" id="KW-0653">Protein transport</keyword>
<evidence type="ECO:0000313" key="17">
    <source>
        <dbReference type="Proteomes" id="UP001155059"/>
    </source>
</evidence>
<sequence length="378" mass="41718">MAESESGQDKTEDPTEKRKTDSREKGEIARSKELNTLIIMMTGAAGLLICGPGLAQDLKDIMTLNFSLPREVLLSPGAMGLYLLHSGNIAILAALPFLLTLLVAALIGPICLGGWLFAAKSLAPKFSRMNPANGLKRMFSPTALIELLKAFAKFLLILLVVLQVLSSDIDDLLRIGHEPLEQAIIHSVQVVSWSTLWMACGLILIAAVDVPVQLYQSHKKLLMTKQEVRDEHKDQEGRPEVKQRIRQLQRDMSQRRMMAAIPDADVVITNPTHYAVALKYDAEKGGAPVLLAKGSDFLALKIREIAVANEVQLLESPALARSIFYSTELEQEIPAGLYLAVAQVLAYVYQIRQHRAGKGKRPEPLKDLPIPPDLRRDN</sequence>
<keyword evidence="15" id="KW-0966">Cell projection</keyword>
<dbReference type="PANTHER" id="PTHR30531">
    <property type="entry name" value="FLAGELLAR BIOSYNTHETIC PROTEIN FLHB"/>
    <property type="match status" value="1"/>
</dbReference>
<evidence type="ECO:0000256" key="9">
    <source>
        <dbReference type="ARBA" id="ARBA00022989"/>
    </source>
</evidence>
<dbReference type="Proteomes" id="UP001155163">
    <property type="component" value="Unassembled WGS sequence"/>
</dbReference>
<dbReference type="SUPFAM" id="SSF160544">
    <property type="entry name" value="EscU C-terminal domain-like"/>
    <property type="match status" value="1"/>
</dbReference>
<evidence type="ECO:0000256" key="13">
    <source>
        <dbReference type="RuleBase" id="RU364091"/>
    </source>
</evidence>
<keyword evidence="15" id="KW-0969">Cilium</keyword>
<keyword evidence="10 13" id="KW-0472">Membrane</keyword>
<keyword evidence="18" id="KW-1185">Reference proteome</keyword>
<keyword evidence="15" id="KW-0282">Flagellum</keyword>
<keyword evidence="5 13" id="KW-1003">Cell membrane</keyword>
<keyword evidence="7 13" id="KW-1005">Bacterial flagellum biogenesis</keyword>
<evidence type="ECO:0000256" key="2">
    <source>
        <dbReference type="ARBA" id="ARBA00010690"/>
    </source>
</evidence>
<dbReference type="Proteomes" id="UP001155059">
    <property type="component" value="Unassembled WGS sequence"/>
</dbReference>
<dbReference type="FunFam" id="3.40.1690.10:FF:000001">
    <property type="entry name" value="Flagellar biosynthetic protein FlhB"/>
    <property type="match status" value="1"/>
</dbReference>
<evidence type="ECO:0000256" key="12">
    <source>
        <dbReference type="ARBA" id="ARBA00025078"/>
    </source>
</evidence>
<evidence type="ECO:0000256" key="7">
    <source>
        <dbReference type="ARBA" id="ARBA00022795"/>
    </source>
</evidence>
<dbReference type="InterPro" id="IPR006136">
    <property type="entry name" value="FlhB"/>
</dbReference>
<dbReference type="GO" id="GO:0044780">
    <property type="term" value="P:bacterial-type flagellum assembly"/>
    <property type="evidence" value="ECO:0007669"/>
    <property type="project" value="InterPro"/>
</dbReference>
<dbReference type="RefSeq" id="WP_123330132.1">
    <property type="nucleotide sequence ID" value="NZ_JALQCW010000090.1"/>
</dbReference>
<evidence type="ECO:0000256" key="11">
    <source>
        <dbReference type="ARBA" id="ARBA00023225"/>
    </source>
</evidence>
<dbReference type="AlphaFoldDB" id="A0A9X1Z0W6"/>
<evidence type="ECO:0000256" key="1">
    <source>
        <dbReference type="ARBA" id="ARBA00004651"/>
    </source>
</evidence>
<comment type="subcellular location">
    <subcellularLocation>
        <location evidence="1">Cell membrane</location>
        <topology evidence="1">Multi-pass membrane protein</topology>
    </subcellularLocation>
</comment>
<accession>A0A9X1Z0W6</accession>
<reference evidence="17 18" key="2">
    <citation type="journal article" date="2023" name="Plant Pathol.">
        <title>Dismantling and reorganizing Pseudomonas marginalis sensu#lato.</title>
        <authorList>
            <person name="Sawada H."/>
            <person name="Fujikawa T."/>
            <person name="Satou M."/>
        </authorList>
    </citation>
    <scope>NUCLEOTIDE SEQUENCE [LARGE SCALE GENOMIC DNA]</scope>
    <source>
        <strain evidence="15 17">MAFF 302030</strain>
        <strain evidence="16 18">MAFF 302046</strain>
    </source>
</reference>
<evidence type="ECO:0000313" key="15">
    <source>
        <dbReference type="EMBL" id="MCK9801747.1"/>
    </source>
</evidence>
<evidence type="ECO:0000256" key="5">
    <source>
        <dbReference type="ARBA" id="ARBA00022475"/>
    </source>
</evidence>
<dbReference type="Gene3D" id="6.10.250.2080">
    <property type="match status" value="1"/>
</dbReference>
<gene>
    <name evidence="13 15" type="primary">flhB</name>
    <name evidence="15" type="ORF">M1B34_29785</name>
    <name evidence="16" type="ORF">M1B35_24720</name>
</gene>
<keyword evidence="4 13" id="KW-0813">Transport</keyword>
<evidence type="ECO:0000313" key="18">
    <source>
        <dbReference type="Proteomes" id="UP001155163"/>
    </source>
</evidence>
<evidence type="ECO:0000256" key="10">
    <source>
        <dbReference type="ARBA" id="ARBA00023136"/>
    </source>
</evidence>
<comment type="function">
    <text evidence="12 13">Required for formation of the rod structure in the basal body of the flagellar apparatus. Together with FliI and FliH, may constitute the export apparatus of flagellin.</text>
</comment>
<protein>
    <recommendedName>
        <fullName evidence="3 13">Flagellar biosynthetic protein FlhB</fullName>
    </recommendedName>
</protein>
<keyword evidence="9 13" id="KW-1133">Transmembrane helix</keyword>
<feature type="compositionally biased region" description="Basic and acidic residues" evidence="14">
    <location>
        <begin position="7"/>
        <end position="26"/>
    </location>
</feature>
<dbReference type="Gene3D" id="3.40.1690.10">
    <property type="entry name" value="secretion proteins EscU"/>
    <property type="match status" value="1"/>
</dbReference>
<dbReference type="GO" id="GO:0009306">
    <property type="term" value="P:protein secretion"/>
    <property type="evidence" value="ECO:0007669"/>
    <property type="project" value="InterPro"/>
</dbReference>
<feature type="transmembrane region" description="Helical" evidence="13">
    <location>
        <begin position="89"/>
        <end position="118"/>
    </location>
</feature>
<feature type="transmembrane region" description="Helical" evidence="13">
    <location>
        <begin position="139"/>
        <end position="165"/>
    </location>
</feature>
<dbReference type="GO" id="GO:0005886">
    <property type="term" value="C:plasma membrane"/>
    <property type="evidence" value="ECO:0007669"/>
    <property type="project" value="UniProtKB-SubCell"/>
</dbReference>
<evidence type="ECO:0000256" key="4">
    <source>
        <dbReference type="ARBA" id="ARBA00022448"/>
    </source>
</evidence>
<organism evidence="15 17">
    <name type="scientific">Pseudomonas morbosilactucae</name>
    <dbReference type="NCBI Taxonomy" id="2938197"/>
    <lineage>
        <taxon>Bacteria</taxon>
        <taxon>Pseudomonadati</taxon>
        <taxon>Pseudomonadota</taxon>
        <taxon>Gammaproteobacteria</taxon>
        <taxon>Pseudomonadales</taxon>
        <taxon>Pseudomonadaceae</taxon>
        <taxon>Pseudomonas</taxon>
    </lineage>
</organism>
<evidence type="ECO:0000313" key="16">
    <source>
        <dbReference type="EMBL" id="MCK9817244.1"/>
    </source>
</evidence>
<feature type="transmembrane region" description="Helical" evidence="13">
    <location>
        <begin position="196"/>
        <end position="215"/>
    </location>
</feature>
<name>A0A9X1Z0W6_9PSED</name>
<dbReference type="Pfam" id="PF01312">
    <property type="entry name" value="Bac_export_2"/>
    <property type="match status" value="1"/>
</dbReference>
<dbReference type="PANTHER" id="PTHR30531:SF12">
    <property type="entry name" value="FLAGELLAR BIOSYNTHETIC PROTEIN FLHB"/>
    <property type="match status" value="1"/>
</dbReference>
<feature type="transmembrane region" description="Helical" evidence="13">
    <location>
        <begin position="34"/>
        <end position="55"/>
    </location>
</feature>
<dbReference type="InterPro" id="IPR029025">
    <property type="entry name" value="T3SS_substrate_exporter_C"/>
</dbReference>